<dbReference type="GeneID" id="64632169"/>
<protein>
    <recommendedName>
        <fullName evidence="4">RRM domain-containing protein</fullName>
    </recommendedName>
</protein>
<dbReference type="SMART" id="SM00360">
    <property type="entry name" value="RRM"/>
    <property type="match status" value="2"/>
</dbReference>
<dbReference type="GO" id="GO:0005634">
    <property type="term" value="C:nucleus"/>
    <property type="evidence" value="ECO:0007669"/>
    <property type="project" value="TreeGrafter"/>
</dbReference>
<evidence type="ECO:0000256" key="2">
    <source>
        <dbReference type="PROSITE-ProRule" id="PRU00176"/>
    </source>
</evidence>
<dbReference type="PANTHER" id="PTHR48025:SF1">
    <property type="entry name" value="RRM DOMAIN-CONTAINING PROTEIN"/>
    <property type="match status" value="1"/>
</dbReference>
<name>A0A9P7JG47_9AGAM</name>
<evidence type="ECO:0000313" key="6">
    <source>
        <dbReference type="Proteomes" id="UP000807769"/>
    </source>
</evidence>
<feature type="compositionally biased region" description="Low complexity" evidence="3">
    <location>
        <begin position="192"/>
        <end position="205"/>
    </location>
</feature>
<dbReference type="GO" id="GO:0003729">
    <property type="term" value="F:mRNA binding"/>
    <property type="evidence" value="ECO:0007669"/>
    <property type="project" value="TreeGrafter"/>
</dbReference>
<evidence type="ECO:0000256" key="3">
    <source>
        <dbReference type="SAM" id="MobiDB-lite"/>
    </source>
</evidence>
<gene>
    <name evidence="5" type="ORF">BJ212DRAFT_1445779</name>
</gene>
<feature type="region of interest" description="Disordered" evidence="3">
    <location>
        <begin position="368"/>
        <end position="396"/>
    </location>
</feature>
<feature type="domain" description="RRM" evidence="4">
    <location>
        <begin position="29"/>
        <end position="106"/>
    </location>
</feature>
<feature type="compositionally biased region" description="Basic residues" evidence="3">
    <location>
        <begin position="164"/>
        <end position="179"/>
    </location>
</feature>
<dbReference type="PROSITE" id="PS50102">
    <property type="entry name" value="RRM"/>
    <property type="match status" value="2"/>
</dbReference>
<accession>A0A9P7JG47</accession>
<dbReference type="InterPro" id="IPR012677">
    <property type="entry name" value="Nucleotide-bd_a/b_plait_sf"/>
</dbReference>
<dbReference type="SMART" id="SM01173">
    <property type="entry name" value="DUF4187"/>
    <property type="match status" value="1"/>
</dbReference>
<dbReference type="OrthoDB" id="786951at2759"/>
<dbReference type="EMBL" id="JABBWG010000008">
    <property type="protein sequence ID" value="KAG1820368.1"/>
    <property type="molecule type" value="Genomic_DNA"/>
</dbReference>
<feature type="domain" description="RRM" evidence="4">
    <location>
        <begin position="234"/>
        <end position="315"/>
    </location>
</feature>
<dbReference type="InterPro" id="IPR000504">
    <property type="entry name" value="RRM_dom"/>
</dbReference>
<feature type="region of interest" description="Disordered" evidence="3">
    <location>
        <begin position="105"/>
        <end position="232"/>
    </location>
</feature>
<sequence>MSDAQAAQVTENGVPPAAQEYVIEEAPPFKVFAGNLAYSTTDEGLKTFFAPVQSDIITAQVILRGPRSAGYGFVAMSSAEAAQRAVDLLNLGELDGRKVIVEIAKPADQKDKEKKEKRAKRRPNRRGAKAVPGEVTDAEANGEVKAEDAATSTAALGTDEAAKPKRKKKKNNRKSRRRAAPLEGEFLHEEAAPAAEDAPDVAVPAPRKPRVRRPRAPRPPRAAGEDPIGEPSKTTLFVANLGFSVDDDTLSALFTEAGVNVVSARVVRRRWGTPRRSKGYGFVDVGTEEEQAKAIEAVQGKEVGGRAIAVKIAVNSARYELADEAEEQESREEGLSKSLFEHAQEEEKAVGGSKALGIMMKMGFKVGQSLSEDESEQGTSRAQSESADLGEDLKGNFRHKVEPLPLNEWRGKQGIGLGKRARSPSAADRLAKMAKMAEAANHESFRDRARREYEERRAEGRLSSARQTCLTLDEKADITFNVLCLDPSNPDSIPKGLMDVLSTHTLHVSPLRSASGDASHAARLRAQMAADALLPVTLLDEDEDADDSETPTTVEQFPQEVIEEAVYFLRLGPRDRLKLLLEYLRENTHTYDDAIDLERNCPGPEEDDHD</sequence>
<reference evidence="5" key="1">
    <citation type="journal article" date="2020" name="New Phytol.">
        <title>Comparative genomics reveals dynamic genome evolution in host specialist ectomycorrhizal fungi.</title>
        <authorList>
            <person name="Lofgren L.A."/>
            <person name="Nguyen N.H."/>
            <person name="Vilgalys R."/>
            <person name="Ruytinx J."/>
            <person name="Liao H.L."/>
            <person name="Branco S."/>
            <person name="Kuo A."/>
            <person name="LaButti K."/>
            <person name="Lipzen A."/>
            <person name="Andreopoulos W."/>
            <person name="Pangilinan J."/>
            <person name="Riley R."/>
            <person name="Hundley H."/>
            <person name="Na H."/>
            <person name="Barry K."/>
            <person name="Grigoriev I.V."/>
            <person name="Stajich J.E."/>
            <person name="Kennedy P.G."/>
        </authorList>
    </citation>
    <scope>NUCLEOTIDE SEQUENCE</scope>
    <source>
        <strain evidence="5">MN1</strain>
    </source>
</reference>
<evidence type="ECO:0000313" key="5">
    <source>
        <dbReference type="EMBL" id="KAG1820368.1"/>
    </source>
</evidence>
<dbReference type="Gene3D" id="3.30.70.330">
    <property type="match status" value="2"/>
</dbReference>
<proteinExistence type="predicted"/>
<feature type="compositionally biased region" description="Polar residues" evidence="3">
    <location>
        <begin position="377"/>
        <end position="386"/>
    </location>
</feature>
<dbReference type="Pfam" id="PF00076">
    <property type="entry name" value="RRM_1"/>
    <property type="match status" value="2"/>
</dbReference>
<dbReference type="InterPro" id="IPR025239">
    <property type="entry name" value="DUF4187"/>
</dbReference>
<organism evidence="5 6">
    <name type="scientific">Suillus subaureus</name>
    <dbReference type="NCBI Taxonomy" id="48587"/>
    <lineage>
        <taxon>Eukaryota</taxon>
        <taxon>Fungi</taxon>
        <taxon>Dikarya</taxon>
        <taxon>Basidiomycota</taxon>
        <taxon>Agaricomycotina</taxon>
        <taxon>Agaricomycetes</taxon>
        <taxon>Agaricomycetidae</taxon>
        <taxon>Boletales</taxon>
        <taxon>Suillineae</taxon>
        <taxon>Suillaceae</taxon>
        <taxon>Suillus</taxon>
    </lineage>
</organism>
<dbReference type="SUPFAM" id="SSF54928">
    <property type="entry name" value="RNA-binding domain, RBD"/>
    <property type="match status" value="2"/>
</dbReference>
<keyword evidence="6" id="KW-1185">Reference proteome</keyword>
<keyword evidence="1 2" id="KW-0694">RNA-binding</keyword>
<dbReference type="InterPro" id="IPR050502">
    <property type="entry name" value="Euk_RNA-bind_prot"/>
</dbReference>
<dbReference type="InterPro" id="IPR035979">
    <property type="entry name" value="RBD_domain_sf"/>
</dbReference>
<evidence type="ECO:0000256" key="1">
    <source>
        <dbReference type="ARBA" id="ARBA00022884"/>
    </source>
</evidence>
<feature type="compositionally biased region" description="Basic and acidic residues" evidence="3">
    <location>
        <begin position="105"/>
        <end position="116"/>
    </location>
</feature>
<comment type="caution">
    <text evidence="5">The sequence shown here is derived from an EMBL/GenBank/DDBJ whole genome shotgun (WGS) entry which is preliminary data.</text>
</comment>
<dbReference type="PANTHER" id="PTHR48025">
    <property type="entry name" value="OS02G0815200 PROTEIN"/>
    <property type="match status" value="1"/>
</dbReference>
<dbReference type="RefSeq" id="XP_041195639.1">
    <property type="nucleotide sequence ID" value="XM_041338153.1"/>
</dbReference>
<dbReference type="AlphaFoldDB" id="A0A9P7JG47"/>
<dbReference type="Proteomes" id="UP000807769">
    <property type="component" value="Unassembled WGS sequence"/>
</dbReference>
<feature type="compositionally biased region" description="Basic residues" evidence="3">
    <location>
        <begin position="117"/>
        <end position="128"/>
    </location>
</feature>
<feature type="compositionally biased region" description="Basic residues" evidence="3">
    <location>
        <begin position="207"/>
        <end position="218"/>
    </location>
</feature>
<evidence type="ECO:0000259" key="4">
    <source>
        <dbReference type="PROSITE" id="PS50102"/>
    </source>
</evidence>